<keyword evidence="3" id="KW-1185">Reference proteome</keyword>
<reference evidence="2 3" key="1">
    <citation type="submission" date="2023-02" db="EMBL/GenBank/DDBJ databases">
        <title>Novel Oscillospiraceae bacterial genomes.</title>
        <authorList>
            <person name="Srinivasan S."/>
            <person name="Austin M.N."/>
            <person name="Fiedler T.L."/>
            <person name="Strenk S.M."/>
            <person name="Agnew K.J."/>
            <person name="Nagana Gowda G.A."/>
            <person name="Raftery D."/>
            <person name="Beamer M.A."/>
            <person name="Achilles S.L."/>
            <person name="Wiesenfeld H.C."/>
            <person name="Fredricks D.N."/>
            <person name="Hillier S.L."/>
        </authorList>
    </citation>
    <scope>NUCLEOTIDE SEQUENCE [LARGE SCALE GENOMIC DNA]</scope>
    <source>
        <strain evidence="2 3">CHIC02 1186E3-8</strain>
    </source>
</reference>
<dbReference type="RefSeq" id="WP_315571693.1">
    <property type="nucleotide sequence ID" value="NZ_CP118868.1"/>
</dbReference>
<evidence type="ECO:0000256" key="1">
    <source>
        <dbReference type="SAM" id="Phobius"/>
    </source>
</evidence>
<keyword evidence="1" id="KW-0812">Transmembrane</keyword>
<dbReference type="EMBL" id="CP118868">
    <property type="protein sequence ID" value="WEG35584.1"/>
    <property type="molecule type" value="Genomic_DNA"/>
</dbReference>
<protein>
    <submittedName>
        <fullName evidence="2">Uncharacterized protein</fullName>
    </submittedName>
</protein>
<proteinExistence type="predicted"/>
<name>A0ABY8C6M3_9FIRM</name>
<dbReference type="Proteomes" id="UP001220478">
    <property type="component" value="Chromosome"/>
</dbReference>
<evidence type="ECO:0000313" key="3">
    <source>
        <dbReference type="Proteomes" id="UP001220478"/>
    </source>
</evidence>
<evidence type="ECO:0000313" key="2">
    <source>
        <dbReference type="EMBL" id="WEG35584.1"/>
    </source>
</evidence>
<organism evidence="2 3">
    <name type="scientific">Amygdalobacter indicium</name>
    <dbReference type="NCBI Taxonomy" id="3029272"/>
    <lineage>
        <taxon>Bacteria</taxon>
        <taxon>Bacillati</taxon>
        <taxon>Bacillota</taxon>
        <taxon>Clostridia</taxon>
        <taxon>Eubacteriales</taxon>
        <taxon>Oscillospiraceae</taxon>
        <taxon>Amygdalobacter</taxon>
    </lineage>
</organism>
<sequence length="187" mass="21627">MKHNRILIKIVCPVIIVLIAIAAIFIFSEGPSWQKFPCYRPGYPDSNVLLINGKKYDLPIFKSSDADKCPHNAETVNETVTVEVDKATVDWEIILAKSVVFIWTFPNQQECIKNYSLKRECFAVREKRDGGSPCVLVYNMTLTEAKDTVLHFYYYNCRENKKPVNERHINYHLQIALKFKQPAKAKK</sequence>
<accession>A0ABY8C6M3</accession>
<keyword evidence="1" id="KW-0472">Membrane</keyword>
<gene>
    <name evidence="2" type="ORF">PYS61_00015</name>
</gene>
<keyword evidence="1" id="KW-1133">Transmembrane helix</keyword>
<feature type="transmembrane region" description="Helical" evidence="1">
    <location>
        <begin position="6"/>
        <end position="27"/>
    </location>
</feature>